<keyword evidence="2" id="KW-1185">Reference proteome</keyword>
<evidence type="ECO:0000313" key="2">
    <source>
        <dbReference type="Proteomes" id="UP000583800"/>
    </source>
</evidence>
<accession>A0A7X0C3E8</accession>
<name>A0A7X0C3E8_9ACTN</name>
<dbReference type="Pfam" id="PF13370">
    <property type="entry name" value="Fer4_13"/>
    <property type="match status" value="1"/>
</dbReference>
<dbReference type="EMBL" id="JACHJB010000002">
    <property type="protein sequence ID" value="MBB6347773.1"/>
    <property type="molecule type" value="Genomic_DNA"/>
</dbReference>
<protein>
    <submittedName>
        <fullName evidence="1">Ferredoxin</fullName>
    </submittedName>
</protein>
<reference evidence="1 2" key="1">
    <citation type="submission" date="2020-08" db="EMBL/GenBank/DDBJ databases">
        <title>Sequencing the genomes of 1000 actinobacteria strains.</title>
        <authorList>
            <person name="Klenk H.-P."/>
        </authorList>
    </citation>
    <scope>NUCLEOTIDE SEQUENCE [LARGE SCALE GENOMIC DNA]</scope>
    <source>
        <strain evidence="1 2">DSM 45913</strain>
    </source>
</reference>
<organism evidence="1 2">
    <name type="scientific">Nonomuraea muscovyensis</name>
    <dbReference type="NCBI Taxonomy" id="1124761"/>
    <lineage>
        <taxon>Bacteria</taxon>
        <taxon>Bacillati</taxon>
        <taxon>Actinomycetota</taxon>
        <taxon>Actinomycetes</taxon>
        <taxon>Streptosporangiales</taxon>
        <taxon>Streptosporangiaceae</taxon>
        <taxon>Nonomuraea</taxon>
    </lineage>
</organism>
<dbReference type="AlphaFoldDB" id="A0A7X0C3E8"/>
<dbReference type="Proteomes" id="UP000583800">
    <property type="component" value="Unassembled WGS sequence"/>
</dbReference>
<gene>
    <name evidence="1" type="ORF">FHU36_004318</name>
</gene>
<dbReference type="Gene3D" id="3.30.70.20">
    <property type="match status" value="1"/>
</dbReference>
<evidence type="ECO:0000313" key="1">
    <source>
        <dbReference type="EMBL" id="MBB6347773.1"/>
    </source>
</evidence>
<comment type="caution">
    <text evidence="1">The sequence shown here is derived from an EMBL/GenBank/DDBJ whole genome shotgun (WGS) entry which is preliminary data.</text>
</comment>
<sequence length="47" mass="5404">MTVAPEVFEVRDDDMLYVLDEQPSFELHAKVEAAARRCPKLAITLER</sequence>
<proteinExistence type="predicted"/>